<comment type="caution">
    <text evidence="14">The sequence shown here is derived from an EMBL/GenBank/DDBJ whole genome shotgun (WGS) entry which is preliminary data.</text>
</comment>
<keyword evidence="5 8" id="KW-0342">GTP-binding</keyword>
<evidence type="ECO:0000256" key="6">
    <source>
        <dbReference type="ARBA" id="ARBA00023210"/>
    </source>
</evidence>
<dbReference type="GO" id="GO:0043093">
    <property type="term" value="P:FtsZ-dependent cytokinesis"/>
    <property type="evidence" value="ECO:0007669"/>
    <property type="project" value="UniProtKB-UniRule"/>
</dbReference>
<dbReference type="InterPro" id="IPR000158">
    <property type="entry name" value="Cell_div_FtsZ"/>
</dbReference>
<evidence type="ECO:0000256" key="9">
    <source>
        <dbReference type="NCBIfam" id="TIGR00065"/>
    </source>
</evidence>
<evidence type="ECO:0000313" key="15">
    <source>
        <dbReference type="Proteomes" id="UP000430079"/>
    </source>
</evidence>
<gene>
    <name evidence="8 14" type="primary">ftsZ</name>
    <name evidence="14" type="ORF">Sgleb_55750</name>
</gene>
<dbReference type="GO" id="GO:0051258">
    <property type="term" value="P:protein polymerization"/>
    <property type="evidence" value="ECO:0007669"/>
    <property type="project" value="UniProtKB-UniRule"/>
</dbReference>
<protein>
    <recommendedName>
        <fullName evidence="8 9">Cell division protein FtsZ</fullName>
    </recommendedName>
</protein>
<dbReference type="Gene3D" id="3.40.50.1440">
    <property type="entry name" value="Tubulin/FtsZ, GTPase domain"/>
    <property type="match status" value="1"/>
</dbReference>
<dbReference type="Gene3D" id="3.30.1330.20">
    <property type="entry name" value="Tubulin/FtsZ, C-terminal domain"/>
    <property type="match status" value="1"/>
</dbReference>
<organism evidence="14 15">
    <name type="scientific">Streptomyces glebosus</name>
    <dbReference type="NCBI Taxonomy" id="249580"/>
    <lineage>
        <taxon>Bacteria</taxon>
        <taxon>Bacillati</taxon>
        <taxon>Actinomycetota</taxon>
        <taxon>Actinomycetes</taxon>
        <taxon>Kitasatosporales</taxon>
        <taxon>Streptomycetaceae</taxon>
        <taxon>Streptomyces</taxon>
    </lineage>
</organism>
<evidence type="ECO:0000256" key="4">
    <source>
        <dbReference type="ARBA" id="ARBA00022741"/>
    </source>
</evidence>
<evidence type="ECO:0000256" key="5">
    <source>
        <dbReference type="ARBA" id="ARBA00023134"/>
    </source>
</evidence>
<dbReference type="InterPro" id="IPR045061">
    <property type="entry name" value="FtsZ/CetZ"/>
</dbReference>
<feature type="binding site" evidence="8">
    <location>
        <position position="184"/>
    </location>
    <ligand>
        <name>GTP</name>
        <dbReference type="ChEBI" id="CHEBI:37565"/>
    </ligand>
</feature>
<keyword evidence="2 8" id="KW-0963">Cytoplasm</keyword>
<evidence type="ECO:0000256" key="11">
    <source>
        <dbReference type="SAM" id="MobiDB-lite"/>
    </source>
</evidence>
<dbReference type="SUPFAM" id="SSF52490">
    <property type="entry name" value="Tubulin nucleotide-binding domain-like"/>
    <property type="match status" value="1"/>
</dbReference>
<dbReference type="PANTHER" id="PTHR30314">
    <property type="entry name" value="CELL DIVISION PROTEIN FTSZ-RELATED"/>
    <property type="match status" value="1"/>
</dbReference>
<evidence type="ECO:0000313" key="14">
    <source>
        <dbReference type="EMBL" id="GFE17528.1"/>
    </source>
</evidence>
<comment type="function">
    <text evidence="8 10">Essential cell division protein that forms a contractile ring structure (Z ring) at the future cell division site. The regulation of the ring assembly controls the timing and the location of cell division. One of the functions of the FtsZ ring is to recruit other cell division proteins to the septum to produce a new cell wall between the dividing cells. Binds GTP and shows GTPase activity.</text>
</comment>
<name>A0A640T2I1_9ACTN</name>
<feature type="binding site" evidence="8">
    <location>
        <position position="136"/>
    </location>
    <ligand>
        <name>GTP</name>
        <dbReference type="ChEBI" id="CHEBI:37565"/>
    </ligand>
</feature>
<feature type="region of interest" description="Disordered" evidence="11">
    <location>
        <begin position="312"/>
        <end position="410"/>
    </location>
</feature>
<dbReference type="InterPro" id="IPR018316">
    <property type="entry name" value="Tubulin/FtsZ_2-layer-sand-dom"/>
</dbReference>
<evidence type="ECO:0000256" key="7">
    <source>
        <dbReference type="ARBA" id="ARBA00023306"/>
    </source>
</evidence>
<reference evidence="14 15" key="1">
    <citation type="submission" date="2019-12" db="EMBL/GenBank/DDBJ databases">
        <title>Whole genome shotgun sequence of Streptomyces hygroscopicus subsp. glebosus NBRC 13786.</title>
        <authorList>
            <person name="Ichikawa N."/>
            <person name="Kimura A."/>
            <person name="Kitahashi Y."/>
            <person name="Komaki H."/>
            <person name="Tamura T."/>
        </authorList>
    </citation>
    <scope>NUCLEOTIDE SEQUENCE [LARGE SCALE GENOMIC DNA]</scope>
    <source>
        <strain evidence="14 15">NBRC 13786</strain>
    </source>
</reference>
<feature type="compositionally biased region" description="Pro residues" evidence="11">
    <location>
        <begin position="337"/>
        <end position="349"/>
    </location>
</feature>
<dbReference type="EMBL" id="BLIO01000001">
    <property type="protein sequence ID" value="GFE17528.1"/>
    <property type="molecule type" value="Genomic_DNA"/>
</dbReference>
<keyword evidence="15" id="KW-1185">Reference proteome</keyword>
<feature type="compositionally biased region" description="Low complexity" evidence="11">
    <location>
        <begin position="369"/>
        <end position="387"/>
    </location>
</feature>
<sequence length="410" mass="42030">MAAPQNYLAVIKVVGIGGGGVNAINRMIEVGLKGVEFIAINTDAQALLMSDADVKLDVGREMTRGLGAGANPDVGRKASEDHREEIEEVLKGADMVFVTAGEGGGTGTGGAPVVANIARSLGALTIGVVTRPFTFEGRRRANQAEDGIAQLREEVDTLIVIPNDRLLSISDRQVSVLDAFKSADQVLLSGVQGITDLITTPGLINLDFADVKSVMSEAGSALMGIGSARGDDRAVAAAEMAISSPLLEASIDGARGVLLSISGGSDLGLFEINEAAQLVSEAAHPEANIIFGAVIDDALGDEVRVTVIAAGFDGGQPPARRDSQSSALSAPKREEPAPAPSRPATPPEPRSSSFGGLGSVPVRDEEPAPAESSSSLGEVPSSPASAPQVPPARPYSDSAAEELDVPDFLK</sequence>
<dbReference type="GO" id="GO:0032153">
    <property type="term" value="C:cell division site"/>
    <property type="evidence" value="ECO:0007669"/>
    <property type="project" value="UniProtKB-UniRule"/>
</dbReference>
<evidence type="ECO:0000256" key="2">
    <source>
        <dbReference type="ARBA" id="ARBA00022490"/>
    </source>
</evidence>
<evidence type="ECO:0000259" key="13">
    <source>
        <dbReference type="SMART" id="SM00865"/>
    </source>
</evidence>
<dbReference type="PANTHER" id="PTHR30314:SF3">
    <property type="entry name" value="MITOCHONDRIAL DIVISION PROTEIN FSZA"/>
    <property type="match status" value="1"/>
</dbReference>
<dbReference type="Pfam" id="PF12327">
    <property type="entry name" value="FtsZ_C"/>
    <property type="match status" value="1"/>
</dbReference>
<evidence type="ECO:0000256" key="3">
    <source>
        <dbReference type="ARBA" id="ARBA00022618"/>
    </source>
</evidence>
<feature type="domain" description="Tubulin/FtsZ GTPase" evidence="12">
    <location>
        <begin position="10"/>
        <end position="202"/>
    </location>
</feature>
<dbReference type="InterPro" id="IPR024757">
    <property type="entry name" value="FtsZ_C"/>
</dbReference>
<dbReference type="RefSeq" id="WP_190146617.1">
    <property type="nucleotide sequence ID" value="NZ_BLIO01000001.1"/>
</dbReference>
<dbReference type="FunFam" id="3.30.1330.20:FF:000005">
    <property type="entry name" value="Cell division protein FtsZ"/>
    <property type="match status" value="1"/>
</dbReference>
<dbReference type="FunFam" id="3.40.50.1440:FF:000001">
    <property type="entry name" value="Cell division protein FtsZ"/>
    <property type="match status" value="1"/>
</dbReference>
<keyword evidence="3 8" id="KW-0132">Cell division</keyword>
<keyword evidence="6 8" id="KW-0717">Septation</keyword>
<keyword evidence="7 8" id="KW-0131">Cell cycle</keyword>
<feature type="domain" description="Tubulin/FtsZ 2-layer sandwich" evidence="13">
    <location>
        <begin position="204"/>
        <end position="321"/>
    </location>
</feature>
<dbReference type="SUPFAM" id="SSF55307">
    <property type="entry name" value="Tubulin C-terminal domain-like"/>
    <property type="match status" value="1"/>
</dbReference>
<dbReference type="CDD" id="cd02201">
    <property type="entry name" value="FtsZ_type1"/>
    <property type="match status" value="1"/>
</dbReference>
<comment type="similarity">
    <text evidence="1 8 10">Belongs to the FtsZ family.</text>
</comment>
<accession>A0A640T2I1</accession>
<dbReference type="AlphaFoldDB" id="A0A640T2I1"/>
<evidence type="ECO:0000256" key="1">
    <source>
        <dbReference type="ARBA" id="ARBA00009690"/>
    </source>
</evidence>
<feature type="binding site" evidence="8">
    <location>
        <begin position="18"/>
        <end position="22"/>
    </location>
    <ligand>
        <name>GTP</name>
        <dbReference type="ChEBI" id="CHEBI:37565"/>
    </ligand>
</feature>
<dbReference type="Proteomes" id="UP000430079">
    <property type="component" value="Unassembled WGS sequence"/>
</dbReference>
<dbReference type="PROSITE" id="PS01135">
    <property type="entry name" value="FTSZ_2"/>
    <property type="match status" value="1"/>
</dbReference>
<dbReference type="PROSITE" id="PS01134">
    <property type="entry name" value="FTSZ_1"/>
    <property type="match status" value="1"/>
</dbReference>
<dbReference type="PRINTS" id="PR00423">
    <property type="entry name" value="CELLDVISFTSZ"/>
</dbReference>
<evidence type="ECO:0000256" key="8">
    <source>
        <dbReference type="HAMAP-Rule" id="MF_00909"/>
    </source>
</evidence>
<dbReference type="Pfam" id="PF00091">
    <property type="entry name" value="Tubulin"/>
    <property type="match status" value="1"/>
</dbReference>
<dbReference type="GO" id="GO:0005737">
    <property type="term" value="C:cytoplasm"/>
    <property type="evidence" value="ECO:0007669"/>
    <property type="project" value="UniProtKB-SubCell"/>
</dbReference>
<dbReference type="SMART" id="SM00864">
    <property type="entry name" value="Tubulin"/>
    <property type="match status" value="1"/>
</dbReference>
<dbReference type="GO" id="GO:0003924">
    <property type="term" value="F:GTPase activity"/>
    <property type="evidence" value="ECO:0007669"/>
    <property type="project" value="UniProtKB-UniRule"/>
</dbReference>
<dbReference type="HAMAP" id="MF_00909">
    <property type="entry name" value="FtsZ"/>
    <property type="match status" value="1"/>
</dbReference>
<dbReference type="InterPro" id="IPR003008">
    <property type="entry name" value="Tubulin_FtsZ_GTPase"/>
</dbReference>
<evidence type="ECO:0000259" key="12">
    <source>
        <dbReference type="SMART" id="SM00864"/>
    </source>
</evidence>
<dbReference type="GO" id="GO:0000917">
    <property type="term" value="P:division septum assembly"/>
    <property type="evidence" value="ECO:0007669"/>
    <property type="project" value="UniProtKB-KW"/>
</dbReference>
<comment type="subcellular location">
    <subcellularLocation>
        <location evidence="8">Cytoplasm</location>
    </subcellularLocation>
    <text evidence="8">Assembles at midcell at the inner surface of the cytoplasmic membrane.</text>
</comment>
<dbReference type="InterPro" id="IPR008280">
    <property type="entry name" value="Tub_FtsZ_C"/>
</dbReference>
<feature type="binding site" evidence="8">
    <location>
        <position position="140"/>
    </location>
    <ligand>
        <name>GTP</name>
        <dbReference type="ChEBI" id="CHEBI:37565"/>
    </ligand>
</feature>
<keyword evidence="4 8" id="KW-0547">Nucleotide-binding</keyword>
<dbReference type="NCBIfam" id="TIGR00065">
    <property type="entry name" value="ftsZ"/>
    <property type="match status" value="1"/>
</dbReference>
<dbReference type="InterPro" id="IPR036525">
    <property type="entry name" value="Tubulin/FtsZ_GTPase_sf"/>
</dbReference>
<proteinExistence type="inferred from homology"/>
<feature type="compositionally biased region" description="Acidic residues" evidence="11">
    <location>
        <begin position="399"/>
        <end position="410"/>
    </location>
</feature>
<evidence type="ECO:0000256" key="10">
    <source>
        <dbReference type="RuleBase" id="RU000631"/>
    </source>
</evidence>
<dbReference type="GO" id="GO:0005525">
    <property type="term" value="F:GTP binding"/>
    <property type="evidence" value="ECO:0007669"/>
    <property type="project" value="UniProtKB-UniRule"/>
</dbReference>
<dbReference type="SMART" id="SM00865">
    <property type="entry name" value="Tubulin_C"/>
    <property type="match status" value="1"/>
</dbReference>
<comment type="subunit">
    <text evidence="8">Homodimer. Polymerizes to form a dynamic ring structure in a strictly GTP-dependent manner. Interacts directly with several other division proteins.</text>
</comment>
<dbReference type="InterPro" id="IPR037103">
    <property type="entry name" value="Tubulin/FtsZ-like_C"/>
</dbReference>
<feature type="binding site" evidence="8">
    <location>
        <begin position="105"/>
        <end position="107"/>
    </location>
    <ligand>
        <name>GTP</name>
        <dbReference type="ChEBI" id="CHEBI:37565"/>
    </ligand>
</feature>
<dbReference type="InterPro" id="IPR020805">
    <property type="entry name" value="Cell_div_FtsZ_CS"/>
</dbReference>